<evidence type="ECO:0000256" key="7">
    <source>
        <dbReference type="ARBA" id="ARBA00022982"/>
    </source>
</evidence>
<dbReference type="GO" id="GO:0004589">
    <property type="term" value="F:dihydroorotate dehydrogenase (NAD+) activity"/>
    <property type="evidence" value="ECO:0007669"/>
    <property type="project" value="UniProtKB-EC"/>
</dbReference>
<keyword evidence="7" id="KW-0249">Electron transport</keyword>
<dbReference type="InterPro" id="IPR050353">
    <property type="entry name" value="PyrK_electron_transfer"/>
</dbReference>
<dbReference type="SUPFAM" id="SSF52343">
    <property type="entry name" value="Ferredoxin reductase-like, C-terminal NADP-linked domain"/>
    <property type="match status" value="1"/>
</dbReference>
<gene>
    <name evidence="14" type="ORF">AVDCRST_MAG28-1816</name>
</gene>
<sequence>MKLHEVKVLGRERFGDHALLRYRWSGVAHEPGQFVMVRALSSPTLDPFLSRPLFVHDYDGEVVSLLFEVRGRGTARLAREDAGLLVSTPLGRGFVFDGKEPVALVGGGVWVSPLKFLSRALNTSGIAHDIYLEVPATASTAYADWLSKSYPHAVLIPTDGSLNSPKTVLSHLGDFSRYAAICASGPSEMLARVKEVSTVPAQLALRERMACANGSCYGCAVPLWREGARIYTRACIEGPVFGAEEVVDVQKSGD</sequence>
<keyword evidence="4 12" id="KW-0001">2Fe-2S</keyword>
<name>A0A6J4Q703_9ACTN</name>
<comment type="similarity">
    <text evidence="1">Belongs to the PyrK family.</text>
</comment>
<keyword evidence="2" id="KW-0813">Transport</keyword>
<evidence type="ECO:0000256" key="1">
    <source>
        <dbReference type="ARBA" id="ARBA00006422"/>
    </source>
</evidence>
<keyword evidence="6 11" id="KW-0274">FAD</keyword>
<dbReference type="EC" id="1.3.1.14" evidence="14"/>
<evidence type="ECO:0000256" key="8">
    <source>
        <dbReference type="ARBA" id="ARBA00023004"/>
    </source>
</evidence>
<dbReference type="InterPro" id="IPR017938">
    <property type="entry name" value="Riboflavin_synthase-like_b-brl"/>
</dbReference>
<keyword evidence="5 12" id="KW-0479">Metal-binding</keyword>
<dbReference type="InterPro" id="IPR037117">
    <property type="entry name" value="Dihydroorotate_DH_ele_sf"/>
</dbReference>
<evidence type="ECO:0000256" key="4">
    <source>
        <dbReference type="ARBA" id="ARBA00022714"/>
    </source>
</evidence>
<protein>
    <submittedName>
        <fullName evidence="14">Dihydroorotate dehydrogenase (NAD(+)), electron transfer subunit</fullName>
        <ecNumber evidence="14">1.3.1.14</ecNumber>
    </submittedName>
</protein>
<feature type="binding site" evidence="11">
    <location>
        <begin position="73"/>
        <end position="74"/>
    </location>
    <ligand>
        <name>FAD</name>
        <dbReference type="ChEBI" id="CHEBI:57692"/>
    </ligand>
</feature>
<evidence type="ECO:0000256" key="12">
    <source>
        <dbReference type="PIRSR" id="PIRSR006816-2"/>
    </source>
</evidence>
<evidence type="ECO:0000256" key="5">
    <source>
        <dbReference type="ARBA" id="ARBA00022723"/>
    </source>
</evidence>
<dbReference type="InterPro" id="IPR012165">
    <property type="entry name" value="Cyt_c3_hydrogenase_gsu"/>
</dbReference>
<evidence type="ECO:0000256" key="10">
    <source>
        <dbReference type="ARBA" id="ARBA00034078"/>
    </source>
</evidence>
<dbReference type="SUPFAM" id="SSF63380">
    <property type="entry name" value="Riboflavin synthase domain-like"/>
    <property type="match status" value="1"/>
</dbReference>
<dbReference type="GO" id="GO:0046872">
    <property type="term" value="F:metal ion binding"/>
    <property type="evidence" value="ECO:0007669"/>
    <property type="project" value="UniProtKB-KW"/>
</dbReference>
<feature type="domain" description="Dihydroorotate dehydrogenase electron transfer subunit iron-sulphur cluster binding" evidence="13">
    <location>
        <begin position="207"/>
        <end position="246"/>
    </location>
</feature>
<dbReference type="PIRSF" id="PIRSF006816">
    <property type="entry name" value="Cyc3_hyd_g"/>
    <property type="match status" value="1"/>
</dbReference>
<evidence type="ECO:0000256" key="2">
    <source>
        <dbReference type="ARBA" id="ARBA00022448"/>
    </source>
</evidence>
<evidence type="ECO:0000256" key="6">
    <source>
        <dbReference type="ARBA" id="ARBA00022827"/>
    </source>
</evidence>
<dbReference type="GO" id="GO:0051537">
    <property type="term" value="F:2 iron, 2 sulfur cluster binding"/>
    <property type="evidence" value="ECO:0007669"/>
    <property type="project" value="UniProtKB-KW"/>
</dbReference>
<feature type="binding site" evidence="12">
    <location>
        <position position="219"/>
    </location>
    <ligand>
        <name>[2Fe-2S] cluster</name>
        <dbReference type="ChEBI" id="CHEBI:190135"/>
    </ligand>
</feature>
<dbReference type="AlphaFoldDB" id="A0A6J4Q703"/>
<dbReference type="Gene3D" id="2.10.240.10">
    <property type="entry name" value="Dihydroorotate dehydrogenase, electron transfer subunit"/>
    <property type="match status" value="1"/>
</dbReference>
<feature type="binding site" evidence="12">
    <location>
        <position position="216"/>
    </location>
    <ligand>
        <name>[2Fe-2S] cluster</name>
        <dbReference type="ChEBI" id="CHEBI:190135"/>
    </ligand>
</feature>
<evidence type="ECO:0000256" key="9">
    <source>
        <dbReference type="ARBA" id="ARBA00023014"/>
    </source>
</evidence>
<dbReference type="EMBL" id="CADCVE010000001">
    <property type="protein sequence ID" value="CAA9435728.1"/>
    <property type="molecule type" value="Genomic_DNA"/>
</dbReference>
<dbReference type="Gene3D" id="3.40.50.80">
    <property type="entry name" value="Nucleotide-binding domain of ferredoxin-NADP reductase (FNR) module"/>
    <property type="match status" value="1"/>
</dbReference>
<evidence type="ECO:0000259" key="13">
    <source>
        <dbReference type="Pfam" id="PF10418"/>
    </source>
</evidence>
<dbReference type="Pfam" id="PF10418">
    <property type="entry name" value="DHODB_Fe-S_bind"/>
    <property type="match status" value="1"/>
</dbReference>
<dbReference type="Gene3D" id="2.40.30.10">
    <property type="entry name" value="Translation factors"/>
    <property type="match status" value="1"/>
</dbReference>
<evidence type="ECO:0000313" key="14">
    <source>
        <dbReference type="EMBL" id="CAA9435728.1"/>
    </source>
</evidence>
<dbReference type="PANTHER" id="PTHR43513">
    <property type="entry name" value="DIHYDROOROTATE DEHYDROGENASE B (NAD(+)), ELECTRON TRANSFER SUBUNIT"/>
    <property type="match status" value="1"/>
</dbReference>
<keyword evidence="14" id="KW-0560">Oxidoreductase</keyword>
<dbReference type="GO" id="GO:0006221">
    <property type="term" value="P:pyrimidine nucleotide biosynthetic process"/>
    <property type="evidence" value="ECO:0007669"/>
    <property type="project" value="InterPro"/>
</dbReference>
<dbReference type="GO" id="GO:0050660">
    <property type="term" value="F:flavin adenine dinucleotide binding"/>
    <property type="evidence" value="ECO:0007669"/>
    <property type="project" value="InterPro"/>
</dbReference>
<organism evidence="14">
    <name type="scientific">uncultured Rubrobacteraceae bacterium</name>
    <dbReference type="NCBI Taxonomy" id="349277"/>
    <lineage>
        <taxon>Bacteria</taxon>
        <taxon>Bacillati</taxon>
        <taxon>Actinomycetota</taxon>
        <taxon>Rubrobacteria</taxon>
        <taxon>Rubrobacterales</taxon>
        <taxon>Rubrobacteraceae</taxon>
        <taxon>environmental samples</taxon>
    </lineage>
</organism>
<dbReference type="InterPro" id="IPR019480">
    <property type="entry name" value="Dihydroorotate_DH_Fe-S-bd"/>
</dbReference>
<comment type="cofactor">
    <cofactor evidence="12">
        <name>[2Fe-2S] cluster</name>
        <dbReference type="ChEBI" id="CHEBI:190135"/>
    </cofactor>
    <text evidence="12">Binds 1 [2Fe-2S] cluster per subunit.</text>
</comment>
<keyword evidence="9 12" id="KW-0411">Iron-sulfur</keyword>
<reference evidence="14" key="1">
    <citation type="submission" date="2020-02" db="EMBL/GenBank/DDBJ databases">
        <authorList>
            <person name="Meier V. D."/>
        </authorList>
    </citation>
    <scope>NUCLEOTIDE SEQUENCE</scope>
    <source>
        <strain evidence="14">AVDCRST_MAG28</strain>
    </source>
</reference>
<accession>A0A6J4Q703</accession>
<dbReference type="InterPro" id="IPR039261">
    <property type="entry name" value="FNR_nucleotide-bd"/>
</dbReference>
<evidence type="ECO:0000256" key="11">
    <source>
        <dbReference type="PIRSR" id="PIRSR006816-1"/>
    </source>
</evidence>
<comment type="cofactor">
    <cofactor evidence="11">
        <name>FAD</name>
        <dbReference type="ChEBI" id="CHEBI:57692"/>
    </cofactor>
    <text evidence="11">Binds 1 FAD per subunit.</text>
</comment>
<feature type="binding site" evidence="12">
    <location>
        <position position="235"/>
    </location>
    <ligand>
        <name>[2Fe-2S] cluster</name>
        <dbReference type="ChEBI" id="CHEBI:190135"/>
    </ligand>
</feature>
<proteinExistence type="inferred from homology"/>
<evidence type="ECO:0000256" key="3">
    <source>
        <dbReference type="ARBA" id="ARBA00022630"/>
    </source>
</evidence>
<dbReference type="PANTHER" id="PTHR43513:SF3">
    <property type="entry name" value="DIHYDROOROTATE DEHYDROGENASE B (NAD(+)), ELECTRON TRANSFER SUBUNIT-RELATED"/>
    <property type="match status" value="1"/>
</dbReference>
<keyword evidence="3 11" id="KW-0285">Flavoprotein</keyword>
<keyword evidence="8 12" id="KW-0408">Iron</keyword>
<feature type="binding site" evidence="12">
    <location>
        <position position="211"/>
    </location>
    <ligand>
        <name>[2Fe-2S] cluster</name>
        <dbReference type="ChEBI" id="CHEBI:190135"/>
    </ligand>
</feature>
<comment type="cofactor">
    <cofactor evidence="10">
        <name>[2Fe-2S] cluster</name>
        <dbReference type="ChEBI" id="CHEBI:190135"/>
    </cofactor>
</comment>